<dbReference type="SUPFAM" id="SSF52317">
    <property type="entry name" value="Class I glutamine amidotransferase-like"/>
    <property type="match status" value="1"/>
</dbReference>
<evidence type="ECO:0000259" key="4">
    <source>
        <dbReference type="Pfam" id="PF01965"/>
    </source>
</evidence>
<evidence type="ECO:0000256" key="2">
    <source>
        <dbReference type="ARBA" id="ARBA00048082"/>
    </source>
</evidence>
<reference evidence="5" key="1">
    <citation type="submission" date="2021-12" db="EMBL/GenBank/DDBJ databases">
        <authorList>
            <person name="Zaccaron A."/>
            <person name="Stergiopoulos I."/>
        </authorList>
    </citation>
    <scope>NUCLEOTIDE SEQUENCE</scope>
    <source>
        <strain evidence="5">Race5_Kim</strain>
    </source>
</reference>
<dbReference type="CDD" id="cd03141">
    <property type="entry name" value="GATase1_Hsp31_like"/>
    <property type="match status" value="1"/>
</dbReference>
<evidence type="ECO:0000256" key="3">
    <source>
        <dbReference type="SAM" id="MobiDB-lite"/>
    </source>
</evidence>
<comment type="catalytic activity">
    <reaction evidence="2">
        <text>methylglyoxal + H2O = (R)-lactate + H(+)</text>
        <dbReference type="Rhea" id="RHEA:27754"/>
        <dbReference type="ChEBI" id="CHEBI:15377"/>
        <dbReference type="ChEBI" id="CHEBI:15378"/>
        <dbReference type="ChEBI" id="CHEBI:16004"/>
        <dbReference type="ChEBI" id="CHEBI:17158"/>
        <dbReference type="EC" id="4.2.1.130"/>
    </reaction>
</comment>
<evidence type="ECO:0000313" key="6">
    <source>
        <dbReference type="Proteomes" id="UP000756132"/>
    </source>
</evidence>
<evidence type="ECO:0000256" key="1">
    <source>
        <dbReference type="ARBA" id="ARBA00013134"/>
    </source>
</evidence>
<dbReference type="RefSeq" id="XP_047768840.1">
    <property type="nucleotide sequence ID" value="XM_047912641.1"/>
</dbReference>
<dbReference type="InterPro" id="IPR002818">
    <property type="entry name" value="DJ-1/PfpI"/>
</dbReference>
<feature type="domain" description="DJ-1/PfpI" evidence="4">
    <location>
        <begin position="27"/>
        <end position="237"/>
    </location>
</feature>
<reference evidence="5" key="2">
    <citation type="journal article" date="2022" name="Microb. Genom.">
        <title>A chromosome-scale genome assembly of the tomato pathogen Cladosporium fulvum reveals a compartmentalized genome architecture and the presence of a dispensable chromosome.</title>
        <authorList>
            <person name="Zaccaron A.Z."/>
            <person name="Chen L.H."/>
            <person name="Samaras A."/>
            <person name="Stergiopoulos I."/>
        </authorList>
    </citation>
    <scope>NUCLEOTIDE SEQUENCE</scope>
    <source>
        <strain evidence="5">Race5_Kim</strain>
    </source>
</reference>
<dbReference type="OrthoDB" id="543156at2759"/>
<dbReference type="KEGG" id="ffu:CLAFUR5_13493"/>
<dbReference type="EMBL" id="CP090174">
    <property type="protein sequence ID" value="UJO24474.1"/>
    <property type="molecule type" value="Genomic_DNA"/>
</dbReference>
<dbReference type="OMA" id="YRMTVIS"/>
<accession>A0A9Q8UVY3</accession>
<dbReference type="GO" id="GO:0005737">
    <property type="term" value="C:cytoplasm"/>
    <property type="evidence" value="ECO:0007669"/>
    <property type="project" value="TreeGrafter"/>
</dbReference>
<evidence type="ECO:0000313" key="5">
    <source>
        <dbReference type="EMBL" id="UJO24474.1"/>
    </source>
</evidence>
<dbReference type="InterPro" id="IPR029062">
    <property type="entry name" value="Class_I_gatase-like"/>
</dbReference>
<keyword evidence="6" id="KW-1185">Reference proteome</keyword>
<dbReference type="InterPro" id="IPR050325">
    <property type="entry name" value="Prot/Nucl_acid_deglycase"/>
</dbReference>
<dbReference type="GeneID" id="71993371"/>
<proteinExistence type="predicted"/>
<sequence length="247" mass="26993">MPNPSPWKKTRGQDAGQTVQQPSGYFLMELVKPLDRLLNAGYEVTFASPEGKEPKPDPNSKSLLAFAGNFYERQRENEVVERMKKENGFSRPKKFSEITDEGLDSFSGILLPGGHAPLKDLGDNPALGKILWHFHERQKPTAAICHGPYAFLSTSRAGSGGFAYKGDKLTSWSDQEEKVMETAFGGNIPKVESQLREAGAEMIEGLGEKVGSITVDREVVSGGNPMAAAALGDKFVEMLGRQEVKAY</sequence>
<feature type="region of interest" description="Disordered" evidence="3">
    <location>
        <begin position="1"/>
        <end position="20"/>
    </location>
</feature>
<dbReference type="Proteomes" id="UP000756132">
    <property type="component" value="Chromosome 12"/>
</dbReference>
<name>A0A9Q8UVY3_PASFU</name>
<organism evidence="5 6">
    <name type="scientific">Passalora fulva</name>
    <name type="common">Tomato leaf mold</name>
    <name type="synonym">Cladosporium fulvum</name>
    <dbReference type="NCBI Taxonomy" id="5499"/>
    <lineage>
        <taxon>Eukaryota</taxon>
        <taxon>Fungi</taxon>
        <taxon>Dikarya</taxon>
        <taxon>Ascomycota</taxon>
        <taxon>Pezizomycotina</taxon>
        <taxon>Dothideomycetes</taxon>
        <taxon>Dothideomycetidae</taxon>
        <taxon>Mycosphaerellales</taxon>
        <taxon>Mycosphaerellaceae</taxon>
        <taxon>Fulvia</taxon>
    </lineage>
</organism>
<dbReference type="GO" id="GO:0019172">
    <property type="term" value="F:glyoxalase III activity"/>
    <property type="evidence" value="ECO:0007669"/>
    <property type="project" value="UniProtKB-EC"/>
</dbReference>
<dbReference type="Gene3D" id="3.40.50.880">
    <property type="match status" value="1"/>
</dbReference>
<gene>
    <name evidence="5" type="ORF">CLAFUR5_13493</name>
</gene>
<dbReference type="GO" id="GO:0019243">
    <property type="term" value="P:methylglyoxal catabolic process to D-lactate via S-lactoyl-glutathione"/>
    <property type="evidence" value="ECO:0007669"/>
    <property type="project" value="TreeGrafter"/>
</dbReference>
<dbReference type="PANTHER" id="PTHR48094">
    <property type="entry name" value="PROTEIN/NUCLEIC ACID DEGLYCASE DJ-1-RELATED"/>
    <property type="match status" value="1"/>
</dbReference>
<dbReference type="EC" id="4.2.1.130" evidence="1"/>
<dbReference type="PANTHER" id="PTHR48094:SF22">
    <property type="entry name" value="DJ-1_PFPI DOMAIN-CONTAINING PROTEIN"/>
    <property type="match status" value="1"/>
</dbReference>
<dbReference type="AlphaFoldDB" id="A0A9Q8UVY3"/>
<protein>
    <recommendedName>
        <fullName evidence="1">D-lactate dehydratase</fullName>
        <ecNumber evidence="1">4.2.1.130</ecNumber>
    </recommendedName>
</protein>
<dbReference type="Pfam" id="PF01965">
    <property type="entry name" value="DJ-1_PfpI"/>
    <property type="match status" value="1"/>
</dbReference>